<dbReference type="SMART" id="SM00327">
    <property type="entry name" value="VWA"/>
    <property type="match status" value="1"/>
</dbReference>
<reference evidence="2 3" key="1">
    <citation type="submission" date="2022-09" db="EMBL/GenBank/DDBJ databases">
        <authorList>
            <person name="Han X.L."/>
            <person name="Wang Q."/>
            <person name="Lu T."/>
        </authorList>
    </citation>
    <scope>NUCLEOTIDE SEQUENCE [LARGE SCALE GENOMIC DNA]</scope>
    <source>
        <strain evidence="2 3">WQ 127069</strain>
    </source>
</reference>
<dbReference type="Proteomes" id="UP001652445">
    <property type="component" value="Unassembled WGS sequence"/>
</dbReference>
<sequence>MCKNQRFVLLSLMLIIVTSLVVTGCQALQSPSKPKLRILSSSENKALIPLINKFTDTQGFDVEFVFKGSVDSMSELSSHYSEYDAVWLANSQWISMGDTNKRVKDQKSVMTSPVVWGIRKSVAEKLGFVGRDVTVQQLAEAVQQKKLQFAMTSASQSNSGASAYIGFLYAMLDNPSTLTIQDLQKPELAVKMKSLLSGVNRSSGSSEWLKDLFLKADFDAMVNYEAVLIDTNKSLIAANKEPLYLIYPTNGLTVADYSLGYINNGKAEAEERFKSLQGYLLSAGTQKEILSLGRRTGFGGVVSGVDKAVFNPDWGIDMSKTLSPIPFPEPEVIREALNSYQTLFKKPSYTVFCIDYSGSMSTNGGERGVKEAMGLLLNQEKSKQVLLQSSAEDTIVVMPFNSDIIDKWSAVGPGQFPALLDKIQKLGASGGTNIYDPSIAALNLLSRMDTDKYVVSVVLMTDGMSSGRINDFQQAYTTLGKDIPVFSITFGDADEKQLRAISNLTHADVFPSGGDLTGAFKKVRGYN</sequence>
<comment type="caution">
    <text evidence="2">The sequence shown here is derived from an EMBL/GenBank/DDBJ whole genome shotgun (WGS) entry which is preliminary data.</text>
</comment>
<dbReference type="InterPro" id="IPR036465">
    <property type="entry name" value="vWFA_dom_sf"/>
</dbReference>
<feature type="domain" description="VWFA" evidence="1">
    <location>
        <begin position="349"/>
        <end position="523"/>
    </location>
</feature>
<organism evidence="2 3">
    <name type="scientific">Paenibacillus baimaensis</name>
    <dbReference type="NCBI Taxonomy" id="2982185"/>
    <lineage>
        <taxon>Bacteria</taxon>
        <taxon>Bacillati</taxon>
        <taxon>Bacillota</taxon>
        <taxon>Bacilli</taxon>
        <taxon>Bacillales</taxon>
        <taxon>Paenibacillaceae</taxon>
        <taxon>Paenibacillus</taxon>
    </lineage>
</organism>
<name>A0ABT2US07_9BACL</name>
<dbReference type="SUPFAM" id="SSF53850">
    <property type="entry name" value="Periplasmic binding protein-like II"/>
    <property type="match status" value="1"/>
</dbReference>
<dbReference type="EMBL" id="JAOQIO010000121">
    <property type="protein sequence ID" value="MCU6797448.1"/>
    <property type="molecule type" value="Genomic_DNA"/>
</dbReference>
<accession>A0ABT2US07</accession>
<dbReference type="SUPFAM" id="SSF53300">
    <property type="entry name" value="vWA-like"/>
    <property type="match status" value="1"/>
</dbReference>
<dbReference type="Pfam" id="PF00092">
    <property type="entry name" value="VWA"/>
    <property type="match status" value="1"/>
</dbReference>
<protein>
    <submittedName>
        <fullName evidence="2">VWA domain-containing protein</fullName>
    </submittedName>
</protein>
<dbReference type="Pfam" id="PF13531">
    <property type="entry name" value="SBP_bac_11"/>
    <property type="match status" value="1"/>
</dbReference>
<dbReference type="InterPro" id="IPR002035">
    <property type="entry name" value="VWF_A"/>
</dbReference>
<proteinExistence type="predicted"/>
<evidence type="ECO:0000259" key="1">
    <source>
        <dbReference type="PROSITE" id="PS50234"/>
    </source>
</evidence>
<keyword evidence="3" id="KW-1185">Reference proteome</keyword>
<dbReference type="CDD" id="cd00198">
    <property type="entry name" value="vWFA"/>
    <property type="match status" value="1"/>
</dbReference>
<evidence type="ECO:0000313" key="2">
    <source>
        <dbReference type="EMBL" id="MCU6797448.1"/>
    </source>
</evidence>
<dbReference type="Gene3D" id="3.40.50.410">
    <property type="entry name" value="von Willebrand factor, type A domain"/>
    <property type="match status" value="1"/>
</dbReference>
<dbReference type="RefSeq" id="WP_262688233.1">
    <property type="nucleotide sequence ID" value="NZ_JAOQIO010000121.1"/>
</dbReference>
<dbReference type="PROSITE" id="PS50234">
    <property type="entry name" value="VWFA"/>
    <property type="match status" value="1"/>
</dbReference>
<dbReference type="PROSITE" id="PS51257">
    <property type="entry name" value="PROKAR_LIPOPROTEIN"/>
    <property type="match status" value="1"/>
</dbReference>
<evidence type="ECO:0000313" key="3">
    <source>
        <dbReference type="Proteomes" id="UP001652445"/>
    </source>
</evidence>
<gene>
    <name evidence="2" type="ORF">OB236_35520</name>
</gene>